<evidence type="ECO:0000313" key="2">
    <source>
        <dbReference type="Proteomes" id="UP000002669"/>
    </source>
</evidence>
<evidence type="ECO:0000313" key="1">
    <source>
        <dbReference type="EMBL" id="EFQ96894.1"/>
    </source>
</evidence>
<dbReference type="InParanoid" id="E4V728"/>
<dbReference type="OMA" id="KHGRKMN"/>
<dbReference type="eggNOG" id="ENOG502QPIW">
    <property type="taxonomic scope" value="Eukaryota"/>
</dbReference>
<gene>
    <name evidence="1" type="ORF">MGYG_08817</name>
</gene>
<proteinExistence type="predicted"/>
<dbReference type="AlphaFoldDB" id="E4V728"/>
<dbReference type="InterPro" id="IPR036188">
    <property type="entry name" value="FAD/NAD-bd_sf"/>
</dbReference>
<dbReference type="RefSeq" id="XP_003169271.1">
    <property type="nucleotide sequence ID" value="XM_003169223.1"/>
</dbReference>
<name>E4V728_ARTGP</name>
<dbReference type="EMBL" id="DS989831">
    <property type="protein sequence ID" value="EFQ96894.1"/>
    <property type="molecule type" value="Genomic_DNA"/>
</dbReference>
<dbReference type="OrthoDB" id="76038at2759"/>
<keyword evidence="2" id="KW-1185">Reference proteome</keyword>
<dbReference type="Gene3D" id="3.50.50.60">
    <property type="entry name" value="FAD/NAD(P)-binding domain"/>
    <property type="match status" value="2"/>
</dbReference>
<sequence length="565" mass="63870">MALTASHLFAAWYCSGKVSNMAITINGKPATALPDENAVLDVIIIGAGPAGLAVASRLNEETPSAMFTDEEHQRYHWIKKHSGRMALVQAHHRKMKGVKAARYPGIQIGHKSPVFSPAKEPLFSTLVLDSSGDRWLSKWRRYFKMLEIQQLRSPMFFHVDPGDRDGMLAYARETGREKELWELHNCVGRELSKHKKKKKSNARITGEPEIDERDRKDYYSPGTELFLDYCDAVASRYGLDKPGHILQRNVNSIKFDYVPELPITDKIFTVTTKEGDTFFSRTAVLAVGTGEEKVYPWKLSADESLGADHIFDIKTLPSPKLREMINNGKETHVLVVGGGLTSAQISDVVIRKGVTKVWLLMRSDLKKVEESSNQLTLWWCIQSSTSMSGCLGWGNSGIMKRLLSGQQMETMIDCLFAERKSVDRFDMINEARNGGSINPRYHKVIKKHMANSRLSLHTRTEICHKTWAIATEPPIPDLPAIDYVYFATGVRSNVKEMPMLRHINEGYPIEDKGGLPCITDDLMWKDAVPLFARVDWRRCGWAQLLRTSRVQGPGPSASHGRWMRW</sequence>
<protein>
    <submittedName>
        <fullName evidence="1">Uncharacterized protein</fullName>
    </submittedName>
</protein>
<dbReference type="HOGENOM" id="CLU_014633_1_1_1"/>
<dbReference type="SUPFAM" id="SSF51905">
    <property type="entry name" value="FAD/NAD(P)-binding domain"/>
    <property type="match status" value="1"/>
</dbReference>
<dbReference type="Proteomes" id="UP000002669">
    <property type="component" value="Unassembled WGS sequence"/>
</dbReference>
<dbReference type="GeneID" id="10024324"/>
<dbReference type="PANTHER" id="PTHR38663">
    <property type="match status" value="1"/>
</dbReference>
<dbReference type="VEuPathDB" id="FungiDB:MGYG_08817"/>
<reference evidence="2" key="1">
    <citation type="journal article" date="2012" name="MBio">
        <title>Comparative genome analysis of Trichophyton rubrum and related dermatophytes reveals candidate genes involved in infection.</title>
        <authorList>
            <person name="Martinez D.A."/>
            <person name="Oliver B.G."/>
            <person name="Graeser Y."/>
            <person name="Goldberg J.M."/>
            <person name="Li W."/>
            <person name="Martinez-Rossi N.M."/>
            <person name="Monod M."/>
            <person name="Shelest E."/>
            <person name="Barton R.C."/>
            <person name="Birch E."/>
            <person name="Brakhage A.A."/>
            <person name="Chen Z."/>
            <person name="Gurr S.J."/>
            <person name="Heiman D."/>
            <person name="Heitman J."/>
            <person name="Kosti I."/>
            <person name="Rossi A."/>
            <person name="Saif S."/>
            <person name="Samalova M."/>
            <person name="Saunders C.W."/>
            <person name="Shea T."/>
            <person name="Summerbell R.C."/>
            <person name="Xu J."/>
            <person name="Young S."/>
            <person name="Zeng Q."/>
            <person name="Birren B.W."/>
            <person name="Cuomo C.A."/>
            <person name="White T.C."/>
        </authorList>
    </citation>
    <scope>NUCLEOTIDE SEQUENCE [LARGE SCALE GENOMIC DNA]</scope>
    <source>
        <strain evidence="2">ATCC MYA-4604 / CBS 118893</strain>
    </source>
</reference>
<accession>E4V728</accession>
<dbReference type="PANTHER" id="PTHR38663:SF1">
    <property type="entry name" value="L-ORNITHINE N(5)-MONOOXYGENASE"/>
    <property type="match status" value="1"/>
</dbReference>
<organism evidence="2">
    <name type="scientific">Arthroderma gypseum (strain ATCC MYA-4604 / CBS 118893)</name>
    <name type="common">Microsporum gypseum</name>
    <dbReference type="NCBI Taxonomy" id="535722"/>
    <lineage>
        <taxon>Eukaryota</taxon>
        <taxon>Fungi</taxon>
        <taxon>Dikarya</taxon>
        <taxon>Ascomycota</taxon>
        <taxon>Pezizomycotina</taxon>
        <taxon>Eurotiomycetes</taxon>
        <taxon>Eurotiomycetidae</taxon>
        <taxon>Onygenales</taxon>
        <taxon>Arthrodermataceae</taxon>
        <taxon>Nannizzia</taxon>
    </lineage>
</organism>